<protein>
    <submittedName>
        <fullName evidence="1">Uncharacterized protein</fullName>
    </submittedName>
</protein>
<evidence type="ECO:0000313" key="1">
    <source>
        <dbReference type="EMBL" id="GAA2130771.1"/>
    </source>
</evidence>
<proteinExistence type="predicted"/>
<accession>A0ABP5KD48</accession>
<reference evidence="2" key="1">
    <citation type="journal article" date="2019" name="Int. J. Syst. Evol. Microbiol.">
        <title>The Global Catalogue of Microorganisms (GCM) 10K type strain sequencing project: providing services to taxonomists for standard genome sequencing and annotation.</title>
        <authorList>
            <consortium name="The Broad Institute Genomics Platform"/>
            <consortium name="The Broad Institute Genome Sequencing Center for Infectious Disease"/>
            <person name="Wu L."/>
            <person name="Ma J."/>
        </authorList>
    </citation>
    <scope>NUCLEOTIDE SEQUENCE [LARGE SCALE GENOMIC DNA]</scope>
    <source>
        <strain evidence="2">JCM 13850</strain>
    </source>
</reference>
<keyword evidence="2" id="KW-1185">Reference proteome</keyword>
<dbReference type="EMBL" id="BAAAMR010000015">
    <property type="protein sequence ID" value="GAA2130771.1"/>
    <property type="molecule type" value="Genomic_DNA"/>
</dbReference>
<evidence type="ECO:0000313" key="2">
    <source>
        <dbReference type="Proteomes" id="UP001501020"/>
    </source>
</evidence>
<comment type="caution">
    <text evidence="1">The sequence shown here is derived from an EMBL/GenBank/DDBJ whole genome shotgun (WGS) entry which is preliminary data.</text>
</comment>
<organism evidence="1 2">
    <name type="scientific">Actinomadura napierensis</name>
    <dbReference type="NCBI Taxonomy" id="267854"/>
    <lineage>
        <taxon>Bacteria</taxon>
        <taxon>Bacillati</taxon>
        <taxon>Actinomycetota</taxon>
        <taxon>Actinomycetes</taxon>
        <taxon>Streptosporangiales</taxon>
        <taxon>Thermomonosporaceae</taxon>
        <taxon>Actinomadura</taxon>
    </lineage>
</organism>
<dbReference type="Proteomes" id="UP001501020">
    <property type="component" value="Unassembled WGS sequence"/>
</dbReference>
<name>A0ABP5KD48_9ACTN</name>
<sequence length="86" mass="9424">MPMSRDETVKSHDEVVYLAAGVADVVVGGARSVLRRLPGWGEVRRELRARGELAWGRTAPVSESHMEVLARRVGERGARRVSDAGE</sequence>
<gene>
    <name evidence="1" type="ORF">GCM10009727_22890</name>
</gene>